<dbReference type="InterPro" id="IPR004161">
    <property type="entry name" value="EFTu-like_2"/>
</dbReference>
<comment type="function">
    <text evidence="7">Translation factor necessary for the incorporation of selenocysteine into proteins. It probably replaces EF-Tu for the insertion of selenocysteine directed by the UGA codon. SelB binds GTP and GDP.</text>
</comment>
<feature type="domain" description="Tr-type G" evidence="9">
    <location>
        <begin position="4"/>
        <end position="176"/>
    </location>
</feature>
<comment type="subcellular location">
    <subcellularLocation>
        <location evidence="1">Cytoplasm</location>
    </subcellularLocation>
</comment>
<keyword evidence="10" id="KW-0251">Elongation factor</keyword>
<dbReference type="PANTHER" id="PTHR43721">
    <property type="entry name" value="ELONGATION FACTOR TU-RELATED"/>
    <property type="match status" value="1"/>
</dbReference>
<dbReference type="Pfam" id="PF03144">
    <property type="entry name" value="GTP_EFTU_D2"/>
    <property type="match status" value="1"/>
</dbReference>
<reference evidence="10" key="1">
    <citation type="submission" date="2023-10" db="EMBL/GenBank/DDBJ databases">
        <title>Development of a sustainable strategy for remediation of hydrocarbon-contaminated territories based on the waste exchange concept.</title>
        <authorList>
            <person name="Krivoruchko A."/>
        </authorList>
    </citation>
    <scope>NUCLEOTIDE SEQUENCE</scope>
    <source>
        <strain evidence="10">IEGM 1279</strain>
    </source>
</reference>
<dbReference type="Pfam" id="PF25461">
    <property type="entry name" value="Beta-barrel_SelB"/>
    <property type="match status" value="1"/>
</dbReference>
<proteinExistence type="predicted"/>
<dbReference type="InterPro" id="IPR027417">
    <property type="entry name" value="P-loop_NTPase"/>
</dbReference>
<evidence type="ECO:0000313" key="11">
    <source>
        <dbReference type="Proteomes" id="UP001185922"/>
    </source>
</evidence>
<dbReference type="Pfam" id="PF00009">
    <property type="entry name" value="GTP_EFTU"/>
    <property type="match status" value="1"/>
</dbReference>
<keyword evidence="5" id="KW-0648">Protein biosynthesis</keyword>
<evidence type="ECO:0000256" key="7">
    <source>
        <dbReference type="ARBA" id="ARBA00025526"/>
    </source>
</evidence>
<evidence type="ECO:0000256" key="3">
    <source>
        <dbReference type="ARBA" id="ARBA00022490"/>
    </source>
</evidence>
<evidence type="ECO:0000256" key="6">
    <source>
        <dbReference type="ARBA" id="ARBA00023134"/>
    </source>
</evidence>
<sequence length="605" mass="64330">MRSRAKYVVATAGHVDHGKSTLVRALTGIEPDRWEEERRRGLTIDLGFAWTTLPSGADVAFVDVPGHERFIPNMLAGLGPAPVVLFVVAADEGWSAQSDDHRDALAALGVDYGLLVISRADRAEENHIDDVIATARAELARTGLAEAPAVVTSAPTGRGLDELRRTLDTVLAQTPSPSTSGRVRLWIDRVFTRTGAGTVVTGTLPSGTIGVGDTMELVGPDGHRSVDVRGLQSEGTSLTTAAPVSRVAVNLRGVGVETLARGDALVTPGAWHSSVEADIRRVGGVPFDDAPEHLVVHIGTAALTARLRRFDSDHARLTFARAVPLSRDDRLVLRNPGQRIVGGGIVLHPDPPGLRRRGDSARRTAVLAGMSEDGGAAEEVARRGAVRVPDLHRLGLVHDGETPPPGVRVIDEWWVDESTCAAWARRLHDAVVGVHEREPMSAGLSTSGVPSLLNLPDGALLPTVIADAGLTSSDGHLSIPGHVPDLGDADEAMNALERRLAEQPFRAPEADDLSALGLGTRELAAAERTGRILRLRDGVVLLPTAPALAMRTLAALDQPFTTSEARQALSTTRRVMIPLLEHLDARGWTRRLDAGHREVVRPTAG</sequence>
<dbReference type="CDD" id="cd04171">
    <property type="entry name" value="SelB"/>
    <property type="match status" value="1"/>
</dbReference>
<dbReference type="GO" id="GO:0005525">
    <property type="term" value="F:GTP binding"/>
    <property type="evidence" value="ECO:0007669"/>
    <property type="project" value="UniProtKB-KW"/>
</dbReference>
<dbReference type="GO" id="GO:0003746">
    <property type="term" value="F:translation elongation factor activity"/>
    <property type="evidence" value="ECO:0007669"/>
    <property type="project" value="UniProtKB-KW"/>
</dbReference>
<dbReference type="InterPro" id="IPR036388">
    <property type="entry name" value="WH-like_DNA-bd_sf"/>
</dbReference>
<dbReference type="SUPFAM" id="SSF46785">
    <property type="entry name" value="Winged helix' DNA-binding domain"/>
    <property type="match status" value="1"/>
</dbReference>
<keyword evidence="4" id="KW-0547">Nucleotide-binding</keyword>
<evidence type="ECO:0000256" key="1">
    <source>
        <dbReference type="ARBA" id="ARBA00004496"/>
    </source>
</evidence>
<dbReference type="NCBIfam" id="TIGR00475">
    <property type="entry name" value="selB"/>
    <property type="match status" value="1"/>
</dbReference>
<evidence type="ECO:0000256" key="8">
    <source>
        <dbReference type="ARBA" id="ARBA00031615"/>
    </source>
</evidence>
<dbReference type="PROSITE" id="PS51722">
    <property type="entry name" value="G_TR_2"/>
    <property type="match status" value="1"/>
</dbReference>
<evidence type="ECO:0000313" key="10">
    <source>
        <dbReference type="EMBL" id="MDV6311510.1"/>
    </source>
</evidence>
<dbReference type="InterPro" id="IPR036390">
    <property type="entry name" value="WH_DNA-bd_sf"/>
</dbReference>
<dbReference type="Gene3D" id="2.40.30.10">
    <property type="entry name" value="Translation factors"/>
    <property type="match status" value="1"/>
</dbReference>
<dbReference type="InterPro" id="IPR009000">
    <property type="entry name" value="Transl_B-barrel_sf"/>
</dbReference>
<keyword evidence="6" id="KW-0342">GTP-binding</keyword>
<dbReference type="GO" id="GO:0005737">
    <property type="term" value="C:cytoplasm"/>
    <property type="evidence" value="ECO:0007669"/>
    <property type="project" value="UniProtKB-SubCell"/>
</dbReference>
<evidence type="ECO:0000259" key="9">
    <source>
        <dbReference type="PROSITE" id="PS51722"/>
    </source>
</evidence>
<comment type="caution">
    <text evidence="10">The sequence shown here is derived from an EMBL/GenBank/DDBJ whole genome shotgun (WGS) entry which is preliminary data.</text>
</comment>
<dbReference type="InterPro" id="IPR009001">
    <property type="entry name" value="Transl_elong_EF1A/Init_IF2_C"/>
</dbReference>
<protein>
    <recommendedName>
        <fullName evidence="2">Selenocysteine-specific elongation factor</fullName>
    </recommendedName>
    <alternativeName>
        <fullName evidence="8">SelB translation factor</fullName>
    </alternativeName>
</protein>
<dbReference type="InterPro" id="IPR057335">
    <property type="entry name" value="Beta-barrel_SelB"/>
</dbReference>
<evidence type="ECO:0000256" key="2">
    <source>
        <dbReference type="ARBA" id="ARBA00015953"/>
    </source>
</evidence>
<dbReference type="PANTHER" id="PTHR43721:SF22">
    <property type="entry name" value="ELONGATION FACTOR TU, MITOCHONDRIAL"/>
    <property type="match status" value="1"/>
</dbReference>
<evidence type="ECO:0000256" key="5">
    <source>
        <dbReference type="ARBA" id="ARBA00022917"/>
    </source>
</evidence>
<dbReference type="Gene3D" id="1.10.10.10">
    <property type="entry name" value="Winged helix-like DNA-binding domain superfamily/Winged helix DNA-binding domain"/>
    <property type="match status" value="1"/>
</dbReference>
<name>A0AAE4R181_9ACTN</name>
<keyword evidence="3" id="KW-0963">Cytoplasm</keyword>
<dbReference type="AlphaFoldDB" id="A0AAE4R181"/>
<organism evidence="10 11">
    <name type="scientific">Gordonia amicalis</name>
    <dbReference type="NCBI Taxonomy" id="89053"/>
    <lineage>
        <taxon>Bacteria</taxon>
        <taxon>Bacillati</taxon>
        <taxon>Actinomycetota</taxon>
        <taxon>Actinomycetes</taxon>
        <taxon>Mycobacteriales</taxon>
        <taxon>Gordoniaceae</taxon>
        <taxon>Gordonia</taxon>
    </lineage>
</organism>
<dbReference type="RefSeq" id="WP_248664827.1">
    <property type="nucleotide sequence ID" value="NZ_CP096596.1"/>
</dbReference>
<evidence type="ECO:0000256" key="4">
    <source>
        <dbReference type="ARBA" id="ARBA00022741"/>
    </source>
</evidence>
<dbReference type="InterPro" id="IPR050055">
    <property type="entry name" value="EF-Tu_GTPase"/>
</dbReference>
<dbReference type="GO" id="GO:0001514">
    <property type="term" value="P:selenocysteine incorporation"/>
    <property type="evidence" value="ECO:0007669"/>
    <property type="project" value="InterPro"/>
</dbReference>
<dbReference type="GO" id="GO:0003924">
    <property type="term" value="F:GTPase activity"/>
    <property type="evidence" value="ECO:0007669"/>
    <property type="project" value="InterPro"/>
</dbReference>
<dbReference type="SUPFAM" id="SSF50447">
    <property type="entry name" value="Translation proteins"/>
    <property type="match status" value="1"/>
</dbReference>
<dbReference type="EMBL" id="JAWLKH010000004">
    <property type="protein sequence ID" value="MDV6311510.1"/>
    <property type="molecule type" value="Genomic_DNA"/>
</dbReference>
<gene>
    <name evidence="10" type="primary">selB</name>
    <name evidence="10" type="ORF">R3Q15_06300</name>
</gene>
<dbReference type="Proteomes" id="UP001185922">
    <property type="component" value="Unassembled WGS sequence"/>
</dbReference>
<dbReference type="InterPro" id="IPR015191">
    <property type="entry name" value="SelB_WHD4"/>
</dbReference>
<dbReference type="Pfam" id="PF09107">
    <property type="entry name" value="WHD_3rd_SelB"/>
    <property type="match status" value="1"/>
</dbReference>
<dbReference type="Gene3D" id="3.40.50.300">
    <property type="entry name" value="P-loop containing nucleotide triphosphate hydrolases"/>
    <property type="match status" value="1"/>
</dbReference>
<dbReference type="SUPFAM" id="SSF50465">
    <property type="entry name" value="EF-Tu/eEF-1alpha/eIF2-gamma C-terminal domain"/>
    <property type="match status" value="1"/>
</dbReference>
<dbReference type="InterPro" id="IPR000795">
    <property type="entry name" value="T_Tr_GTP-bd_dom"/>
</dbReference>
<dbReference type="SUPFAM" id="SSF52540">
    <property type="entry name" value="P-loop containing nucleoside triphosphate hydrolases"/>
    <property type="match status" value="1"/>
</dbReference>
<accession>A0AAE4R181</accession>
<dbReference type="GO" id="GO:0003723">
    <property type="term" value="F:RNA binding"/>
    <property type="evidence" value="ECO:0007669"/>
    <property type="project" value="InterPro"/>
</dbReference>
<dbReference type="InterPro" id="IPR004535">
    <property type="entry name" value="Transl_elong_SelB"/>
</dbReference>